<dbReference type="InterPro" id="IPR004843">
    <property type="entry name" value="Calcineurin-like_PHP"/>
</dbReference>
<feature type="non-terminal residue" evidence="6">
    <location>
        <position position="178"/>
    </location>
</feature>
<name>A0A0F3GIU7_9BACT</name>
<proteinExistence type="inferred from homology"/>
<protein>
    <submittedName>
        <fullName evidence="6">Metallophosphoesterase domain protein</fullName>
    </submittedName>
</protein>
<comment type="similarity">
    <text evidence="4">Belongs to the cyclic nucleotide phosphodiesterase class-III family.</text>
</comment>
<dbReference type="Gene3D" id="3.60.21.10">
    <property type="match status" value="1"/>
</dbReference>
<dbReference type="SUPFAM" id="SSF56300">
    <property type="entry name" value="Metallo-dependent phosphatases"/>
    <property type="match status" value="1"/>
</dbReference>
<evidence type="ECO:0000256" key="4">
    <source>
        <dbReference type="ARBA" id="ARBA00025742"/>
    </source>
</evidence>
<evidence type="ECO:0000256" key="3">
    <source>
        <dbReference type="ARBA" id="ARBA00023004"/>
    </source>
</evidence>
<sequence length="178" mass="20047">MDEDEKEYVKIAHVSDLHFTEKNTNESCYIKLGIDLKSENPDVIVITGDISDTGLSFRTENAYKKYVQKILGKLKEFSEAAGCGNNIFVVPGNHDLRLNNNLITMAMSIFFSNDEKAYKKFKKAYKQKIEGNFIVKTETDYLSAYNLLVGCFNSISASVNSTTKRILNLEFAKGNVSD</sequence>
<dbReference type="InterPro" id="IPR050884">
    <property type="entry name" value="CNP_phosphodiesterase-III"/>
</dbReference>
<accession>A0A0F3GIU7</accession>
<comment type="caution">
    <text evidence="6">The sequence shown here is derived from an EMBL/GenBank/DDBJ whole genome shotgun (WGS) entry which is preliminary data.</text>
</comment>
<evidence type="ECO:0000259" key="5">
    <source>
        <dbReference type="Pfam" id="PF00149"/>
    </source>
</evidence>
<dbReference type="GO" id="GO:0046872">
    <property type="term" value="F:metal ion binding"/>
    <property type="evidence" value="ECO:0007669"/>
    <property type="project" value="UniProtKB-KW"/>
</dbReference>
<reference evidence="6 7" key="1">
    <citation type="submission" date="2015-02" db="EMBL/GenBank/DDBJ databases">
        <title>Single-cell genomics of uncultivated deep-branching MTB reveals a conserved set of magnetosome genes.</title>
        <authorList>
            <person name="Kolinko S."/>
            <person name="Richter M."/>
            <person name="Glockner F.O."/>
            <person name="Brachmann A."/>
            <person name="Schuler D."/>
        </authorList>
    </citation>
    <scope>NUCLEOTIDE SEQUENCE [LARGE SCALE GENOMIC DNA]</scope>
    <source>
        <strain evidence="6">TM-1</strain>
    </source>
</reference>
<organism evidence="6 7">
    <name type="scientific">Candidatus Magnetobacterium bavaricum</name>
    <dbReference type="NCBI Taxonomy" id="29290"/>
    <lineage>
        <taxon>Bacteria</taxon>
        <taxon>Pseudomonadati</taxon>
        <taxon>Nitrospirota</taxon>
        <taxon>Thermodesulfovibrionia</taxon>
        <taxon>Thermodesulfovibrionales</taxon>
        <taxon>Candidatus Magnetobacteriaceae</taxon>
        <taxon>Candidatus Magnetobacterium</taxon>
    </lineage>
</organism>
<dbReference type="Proteomes" id="UP000033423">
    <property type="component" value="Unassembled WGS sequence"/>
</dbReference>
<gene>
    <name evidence="6" type="ORF">MBAV_005956</name>
</gene>
<evidence type="ECO:0000256" key="2">
    <source>
        <dbReference type="ARBA" id="ARBA00022801"/>
    </source>
</evidence>
<keyword evidence="2" id="KW-0378">Hydrolase</keyword>
<keyword evidence="1" id="KW-0479">Metal-binding</keyword>
<evidence type="ECO:0000313" key="7">
    <source>
        <dbReference type="Proteomes" id="UP000033423"/>
    </source>
</evidence>
<feature type="domain" description="Calcineurin-like phosphoesterase" evidence="5">
    <location>
        <begin position="10"/>
        <end position="125"/>
    </location>
</feature>
<dbReference type="InterPro" id="IPR029052">
    <property type="entry name" value="Metallo-depent_PP-like"/>
</dbReference>
<keyword evidence="3" id="KW-0408">Iron</keyword>
<dbReference type="GO" id="GO:0016787">
    <property type="term" value="F:hydrolase activity"/>
    <property type="evidence" value="ECO:0007669"/>
    <property type="project" value="UniProtKB-KW"/>
</dbReference>
<evidence type="ECO:0000256" key="1">
    <source>
        <dbReference type="ARBA" id="ARBA00022723"/>
    </source>
</evidence>
<dbReference type="AlphaFoldDB" id="A0A0F3GIU7"/>
<keyword evidence="7" id="KW-1185">Reference proteome</keyword>
<dbReference type="Pfam" id="PF00149">
    <property type="entry name" value="Metallophos"/>
    <property type="match status" value="1"/>
</dbReference>
<dbReference type="PANTHER" id="PTHR42988">
    <property type="entry name" value="PHOSPHOHYDROLASE"/>
    <property type="match status" value="1"/>
</dbReference>
<dbReference type="PANTHER" id="PTHR42988:SF2">
    <property type="entry name" value="CYCLIC NUCLEOTIDE PHOSPHODIESTERASE CBUA0032-RELATED"/>
    <property type="match status" value="1"/>
</dbReference>
<evidence type="ECO:0000313" key="6">
    <source>
        <dbReference type="EMBL" id="KJU81850.1"/>
    </source>
</evidence>
<dbReference type="EMBL" id="LACI01002530">
    <property type="protein sequence ID" value="KJU81850.1"/>
    <property type="molecule type" value="Genomic_DNA"/>
</dbReference>